<dbReference type="Gene3D" id="3.55.50.10">
    <property type="entry name" value="Baseplate protein-like domains"/>
    <property type="match status" value="1"/>
</dbReference>
<dbReference type="NCBIfam" id="TIGR01646">
    <property type="entry name" value="vgr_GE"/>
    <property type="match status" value="1"/>
</dbReference>
<dbReference type="EMBL" id="SHKO01000001">
    <property type="protein sequence ID" value="RZT98631.1"/>
    <property type="molecule type" value="Genomic_DNA"/>
</dbReference>
<reference evidence="6 7" key="1">
    <citation type="submission" date="2019-02" db="EMBL/GenBank/DDBJ databases">
        <title>Genomic Encyclopedia of Type Strains, Phase IV (KMG-IV): sequencing the most valuable type-strain genomes for metagenomic binning, comparative biology and taxonomic classification.</title>
        <authorList>
            <person name="Goeker M."/>
        </authorList>
    </citation>
    <scope>NUCLEOTIDE SEQUENCE [LARGE SCALE GENOMIC DNA]</scope>
    <source>
        <strain evidence="6 7">DSM 23814</strain>
    </source>
</reference>
<evidence type="ECO:0000256" key="1">
    <source>
        <dbReference type="ARBA" id="ARBA00004613"/>
    </source>
</evidence>
<dbReference type="Pfam" id="PF22178">
    <property type="entry name" value="Gp5_trimer_C"/>
    <property type="match status" value="1"/>
</dbReference>
<evidence type="ECO:0000259" key="5">
    <source>
        <dbReference type="Pfam" id="PF22178"/>
    </source>
</evidence>
<dbReference type="Gene3D" id="4.10.220.110">
    <property type="match status" value="1"/>
</dbReference>
<dbReference type="InterPro" id="IPR037026">
    <property type="entry name" value="Vgr_OB-fold_dom_sf"/>
</dbReference>
<dbReference type="InterPro" id="IPR050708">
    <property type="entry name" value="T6SS_VgrG/RHS"/>
</dbReference>
<dbReference type="Gene3D" id="2.40.50.230">
    <property type="entry name" value="Gp5 N-terminal domain"/>
    <property type="match status" value="1"/>
</dbReference>
<dbReference type="Pfam" id="PF04717">
    <property type="entry name" value="Phage_base_V"/>
    <property type="match status" value="1"/>
</dbReference>
<evidence type="ECO:0000259" key="4">
    <source>
        <dbReference type="Pfam" id="PF04717"/>
    </source>
</evidence>
<evidence type="ECO:0000256" key="3">
    <source>
        <dbReference type="ARBA" id="ARBA00022525"/>
    </source>
</evidence>
<dbReference type="Gene3D" id="2.30.110.50">
    <property type="match status" value="1"/>
</dbReference>
<protein>
    <submittedName>
        <fullName evidence="6">Type VI secretion system secreted protein VgrG</fullName>
    </submittedName>
</protein>
<dbReference type="PANTHER" id="PTHR32305:SF15">
    <property type="entry name" value="PROTEIN RHSA-RELATED"/>
    <property type="match status" value="1"/>
</dbReference>
<dbReference type="SUPFAM" id="SSF69255">
    <property type="entry name" value="gp5 N-terminal domain-like"/>
    <property type="match status" value="1"/>
</dbReference>
<comment type="subcellular location">
    <subcellularLocation>
        <location evidence="1">Secreted</location>
    </subcellularLocation>
</comment>
<dbReference type="RefSeq" id="WP_130303184.1">
    <property type="nucleotide sequence ID" value="NZ_SHKO01000001.1"/>
</dbReference>
<dbReference type="OrthoDB" id="1907165at2"/>
<accession>A0A4Q7VQA1</accession>
<dbReference type="Pfam" id="PF05954">
    <property type="entry name" value="Phage_GPD"/>
    <property type="match status" value="1"/>
</dbReference>
<dbReference type="AlphaFoldDB" id="A0A4Q7VQA1"/>
<dbReference type="NCBIfam" id="TIGR03361">
    <property type="entry name" value="VI_Rhs_Vgr"/>
    <property type="match status" value="1"/>
</dbReference>
<comment type="caution">
    <text evidence="6">The sequence shown here is derived from an EMBL/GenBank/DDBJ whole genome shotgun (WGS) entry which is preliminary data.</text>
</comment>
<keyword evidence="3" id="KW-0964">Secreted</keyword>
<dbReference type="InterPro" id="IPR006531">
    <property type="entry name" value="Gp5/Vgr_OB"/>
</dbReference>
<dbReference type="GO" id="GO:0005576">
    <property type="term" value="C:extracellular region"/>
    <property type="evidence" value="ECO:0007669"/>
    <property type="project" value="UniProtKB-SubCell"/>
</dbReference>
<dbReference type="SUPFAM" id="SSF69349">
    <property type="entry name" value="Phage fibre proteins"/>
    <property type="match status" value="1"/>
</dbReference>
<proteinExistence type="inferred from homology"/>
<organism evidence="6 7">
    <name type="scientific">Advenella incenata</name>
    <dbReference type="NCBI Taxonomy" id="267800"/>
    <lineage>
        <taxon>Bacteria</taxon>
        <taxon>Pseudomonadati</taxon>
        <taxon>Pseudomonadota</taxon>
        <taxon>Betaproteobacteria</taxon>
        <taxon>Burkholderiales</taxon>
        <taxon>Alcaligenaceae</taxon>
    </lineage>
</organism>
<evidence type="ECO:0000256" key="2">
    <source>
        <dbReference type="ARBA" id="ARBA00005558"/>
    </source>
</evidence>
<evidence type="ECO:0000313" key="6">
    <source>
        <dbReference type="EMBL" id="RZT98631.1"/>
    </source>
</evidence>
<dbReference type="Proteomes" id="UP000293398">
    <property type="component" value="Unassembled WGS sequence"/>
</dbReference>
<gene>
    <name evidence="6" type="ORF">EV681_0409</name>
</gene>
<evidence type="ECO:0000313" key="7">
    <source>
        <dbReference type="Proteomes" id="UP000293398"/>
    </source>
</evidence>
<feature type="domain" description="Gp5/Type VI secretion system Vgr C-terminal trimerisation" evidence="5">
    <location>
        <begin position="474"/>
        <end position="593"/>
    </location>
</feature>
<name>A0A4Q7VQA1_9BURK</name>
<keyword evidence="7" id="KW-1185">Reference proteome</keyword>
<dbReference type="InterPro" id="IPR054030">
    <property type="entry name" value="Gp5_Vgr_C"/>
</dbReference>
<dbReference type="SUPFAM" id="SSF69279">
    <property type="entry name" value="Phage tail proteins"/>
    <property type="match status" value="2"/>
</dbReference>
<dbReference type="InterPro" id="IPR006533">
    <property type="entry name" value="T6SS_Vgr_RhsGE"/>
</dbReference>
<dbReference type="PANTHER" id="PTHR32305">
    <property type="match status" value="1"/>
</dbReference>
<sequence>MKRIFRLHGDFPDGQLLLRSLKGQEQVSGLFEFTLEILSETPALDIKSLLGEALAVEVEQQSSSRFINGIVTRLRRTGRDSYPPKYYVYEATLSPWLWYATQTSDYRIFQDKSIKDILSDVLGEYGFALDLRLVEHYRKWTYCVQYDETDFDFVSRLMEHEGIYYWFEHDQGRHTLVLADDMSAHRPAPGLSRLPYYSRHHLVNPLQEYVEVWQPRVCLTPTAYAATDYDLNKPQARLDVRQLAQGKAGHSLNLEQYDPMGGYTEPEEGAHYARVRMQALEMKRQTIAATSNARALCAGHTFVLKNHPDKVQNREYLIVRSHYEFIEAPYHSAASTGQAPVNQHATLLTTIEAIPANVQYRHPARTPEPRTSGPQTARVVGPAGESIWTDKYGRIKVQFHWDRYGSKNERSSCWIRVSSPWAGGGFGGLQIPRVNEEVIVDFVGGHPDRPLVVGRVYNAENMPPVTLPEQATQSGFHTRTKDGSPDAANTVMFDDSQGSEMLKMVAQKDMQSRVKNNANHRVGGMSATNIAGAHTWNYGGLFNKQVAQAATYQHESGHRFSVAADATDSVAQRQKREYTGANTLSVGGAETLTVAGEPALHAFNQGVQSTLNAHRTDNITGSVVRNFDSGEDVTVSGLFSKSVGAGDAIMKADSFKVDAGGPFKLNCAATWEAYALSDILMKSGSLIRESTLMQSVNPSTLHEQNIKVAIGVNGINSRASKSADTSVAVKLAAGGMYDAMQLSTVSLVGAQVKLVGNSNSIDLVSIGLIGANMSLGKTDRKYVFRIEI</sequence>
<feature type="domain" description="Gp5/Type VI secretion system Vgr protein OB-fold" evidence="4">
    <location>
        <begin position="390"/>
        <end position="457"/>
    </location>
</feature>
<dbReference type="InterPro" id="IPR017847">
    <property type="entry name" value="T6SS_RhsGE_Vgr_subset"/>
</dbReference>
<comment type="similarity">
    <text evidence="2">Belongs to the VgrG protein family.</text>
</comment>